<dbReference type="InterPro" id="IPR016181">
    <property type="entry name" value="Acyl_CoA_acyltransferase"/>
</dbReference>
<reference evidence="2 3" key="1">
    <citation type="submission" date="2020-08" db="EMBL/GenBank/DDBJ databases">
        <title>Genomic Encyclopedia of Type Strains, Phase IV (KMG-IV): sequencing the most valuable type-strain genomes for metagenomic binning, comparative biology and taxonomic classification.</title>
        <authorList>
            <person name="Goeker M."/>
        </authorList>
    </citation>
    <scope>NUCLEOTIDE SEQUENCE [LARGE SCALE GENOMIC DNA]</scope>
    <source>
        <strain evidence="2 3">YIM 65646</strain>
    </source>
</reference>
<dbReference type="InterPro" id="IPR000182">
    <property type="entry name" value="GNAT_dom"/>
</dbReference>
<dbReference type="PANTHER" id="PTHR43441">
    <property type="entry name" value="RIBOSOMAL-PROTEIN-SERINE ACETYLTRANSFERASE"/>
    <property type="match status" value="1"/>
</dbReference>
<comment type="caution">
    <text evidence="2">The sequence shown here is derived from an EMBL/GenBank/DDBJ whole genome shotgun (WGS) entry which is preliminary data.</text>
</comment>
<proteinExistence type="predicted"/>
<sequence length="173" mass="18750">MPEPTLTDGLVTLSPLGPADAEAHFAGEDDELVRWLSGGRSTLDGVRDYIGLCVRRWAELAPHRAFAVRVGAEPVLAGTLDVQFELPHPILAPGQANLAYGLYPRWRGRGIAARAVVLACAYAAGEGATQAVIRADPDNPRSSAVAHRTGFTFQRRLVEPDGERLDWFVRDLP</sequence>
<dbReference type="Proteomes" id="UP000548476">
    <property type="component" value="Unassembled WGS sequence"/>
</dbReference>
<keyword evidence="2" id="KW-0808">Transferase</keyword>
<accession>A0A841FRR6</accession>
<dbReference type="SUPFAM" id="SSF55729">
    <property type="entry name" value="Acyl-CoA N-acyltransferases (Nat)"/>
    <property type="match status" value="1"/>
</dbReference>
<dbReference type="Gene3D" id="3.40.630.30">
    <property type="match status" value="1"/>
</dbReference>
<dbReference type="RefSeq" id="WP_184793055.1">
    <property type="nucleotide sequence ID" value="NZ_BONT01000080.1"/>
</dbReference>
<dbReference type="GO" id="GO:1990189">
    <property type="term" value="F:protein N-terminal-serine acetyltransferase activity"/>
    <property type="evidence" value="ECO:0007669"/>
    <property type="project" value="TreeGrafter"/>
</dbReference>
<evidence type="ECO:0000259" key="1">
    <source>
        <dbReference type="PROSITE" id="PS51186"/>
    </source>
</evidence>
<protein>
    <submittedName>
        <fullName evidence="2">RimJ/RimL family protein N-acetyltransferase</fullName>
    </submittedName>
</protein>
<name>A0A841FRR6_9ACTN</name>
<feature type="domain" description="N-acetyltransferase" evidence="1">
    <location>
        <begin position="11"/>
        <end position="173"/>
    </location>
</feature>
<dbReference type="GO" id="GO:0005737">
    <property type="term" value="C:cytoplasm"/>
    <property type="evidence" value="ECO:0007669"/>
    <property type="project" value="TreeGrafter"/>
</dbReference>
<organism evidence="2 3">
    <name type="scientific">Phytomonospora endophytica</name>
    <dbReference type="NCBI Taxonomy" id="714109"/>
    <lineage>
        <taxon>Bacteria</taxon>
        <taxon>Bacillati</taxon>
        <taxon>Actinomycetota</taxon>
        <taxon>Actinomycetes</taxon>
        <taxon>Micromonosporales</taxon>
        <taxon>Micromonosporaceae</taxon>
        <taxon>Phytomonospora</taxon>
    </lineage>
</organism>
<dbReference type="AlphaFoldDB" id="A0A841FRR6"/>
<evidence type="ECO:0000313" key="3">
    <source>
        <dbReference type="Proteomes" id="UP000548476"/>
    </source>
</evidence>
<dbReference type="InterPro" id="IPR051908">
    <property type="entry name" value="Ribosomal_N-acetyltransferase"/>
</dbReference>
<evidence type="ECO:0000313" key="2">
    <source>
        <dbReference type="EMBL" id="MBB6039981.1"/>
    </source>
</evidence>
<dbReference type="EMBL" id="JACHGT010000028">
    <property type="protein sequence ID" value="MBB6039981.1"/>
    <property type="molecule type" value="Genomic_DNA"/>
</dbReference>
<dbReference type="PANTHER" id="PTHR43441:SF2">
    <property type="entry name" value="FAMILY ACETYLTRANSFERASE, PUTATIVE (AFU_ORTHOLOGUE AFUA_7G00850)-RELATED"/>
    <property type="match status" value="1"/>
</dbReference>
<gene>
    <name evidence="2" type="ORF">HNR73_007880</name>
</gene>
<dbReference type="Pfam" id="PF13302">
    <property type="entry name" value="Acetyltransf_3"/>
    <property type="match status" value="1"/>
</dbReference>
<dbReference type="GO" id="GO:0008999">
    <property type="term" value="F:protein-N-terminal-alanine acetyltransferase activity"/>
    <property type="evidence" value="ECO:0007669"/>
    <property type="project" value="TreeGrafter"/>
</dbReference>
<keyword evidence="3" id="KW-1185">Reference proteome</keyword>
<dbReference type="PROSITE" id="PS51186">
    <property type="entry name" value="GNAT"/>
    <property type="match status" value="1"/>
</dbReference>